<dbReference type="eggNOG" id="COG0702">
    <property type="taxonomic scope" value="Bacteria"/>
</dbReference>
<dbReference type="OrthoDB" id="9771302at2"/>
<reference evidence="2 3" key="1">
    <citation type="submission" date="2012-05" db="EMBL/GenBank/DDBJ databases">
        <authorList>
            <person name="Weinstock G."/>
            <person name="Sodergren E."/>
            <person name="Lobos E.A."/>
            <person name="Fulton L."/>
            <person name="Fulton R."/>
            <person name="Courtney L."/>
            <person name="Fronick C."/>
            <person name="O'Laughlin M."/>
            <person name="Godfrey J."/>
            <person name="Wilson R.M."/>
            <person name="Miner T."/>
            <person name="Farmer C."/>
            <person name="Delehaunty K."/>
            <person name="Cordes M."/>
            <person name="Minx P."/>
            <person name="Tomlinson C."/>
            <person name="Chen J."/>
            <person name="Wollam A."/>
            <person name="Pepin K.H."/>
            <person name="Bhonagiri V."/>
            <person name="Zhang X."/>
            <person name="Suruliraj S."/>
            <person name="Warren W."/>
            <person name="Mitreva M."/>
            <person name="Mardis E.R."/>
            <person name="Wilson R.K."/>
        </authorList>
    </citation>
    <scope>NUCLEOTIDE SEQUENCE [LARGE SCALE GENOMIC DNA]</scope>
    <source>
        <strain evidence="2 3">F0235</strain>
    </source>
</reference>
<dbReference type="Pfam" id="PF01370">
    <property type="entry name" value="Epimerase"/>
    <property type="match status" value="1"/>
</dbReference>
<dbReference type="PATRIC" id="fig|1035195.3.peg.1368"/>
<sequence length="235" mass="25657">MNILVLGATGNIGTPLTQRLHDDGHTVAAWSRRTHGDLSTQLIPLDMVEGTELIIDVTDAKRRSSMLPTMAANVVSSVHRAAVTPRILCLGILNQDKSTFSYYKHKQQQHQVYASSGLPYTAVRCTQFTTFLTSLFDAATPTGLIPLPTGAQWQLIDPRDVATQLACLPQSDVLTLAGPETLTSREAAERYRTAHGSKRILVNLRVPGAFGKFLREGLNLTTEPDAMGTLTYQGR</sequence>
<dbReference type="Proteomes" id="UP000010445">
    <property type="component" value="Unassembled WGS sequence"/>
</dbReference>
<evidence type="ECO:0000313" key="3">
    <source>
        <dbReference type="Proteomes" id="UP000010445"/>
    </source>
</evidence>
<gene>
    <name evidence="2" type="ORF">HMPREF9997_01519</name>
</gene>
<dbReference type="RefSeq" id="WP_006063748.1">
    <property type="nucleotide sequence ID" value="NZ_KB290831.1"/>
</dbReference>
<dbReference type="InterPro" id="IPR036291">
    <property type="entry name" value="NAD(P)-bd_dom_sf"/>
</dbReference>
<dbReference type="Gene3D" id="3.40.50.720">
    <property type="entry name" value="NAD(P)-binding Rossmann-like Domain"/>
    <property type="match status" value="1"/>
</dbReference>
<accession>L1MHA7</accession>
<keyword evidence="3" id="KW-1185">Reference proteome</keyword>
<dbReference type="SUPFAM" id="SSF51735">
    <property type="entry name" value="NAD(P)-binding Rossmann-fold domains"/>
    <property type="match status" value="1"/>
</dbReference>
<dbReference type="HOGENOM" id="CLU_007383_5_1_11"/>
<dbReference type="STRING" id="1035195.HMPREF9997_01519"/>
<organism evidence="2 3">
    <name type="scientific">Corynebacterium durum F0235</name>
    <dbReference type="NCBI Taxonomy" id="1035195"/>
    <lineage>
        <taxon>Bacteria</taxon>
        <taxon>Bacillati</taxon>
        <taxon>Actinomycetota</taxon>
        <taxon>Actinomycetes</taxon>
        <taxon>Mycobacteriales</taxon>
        <taxon>Corynebacteriaceae</taxon>
        <taxon>Corynebacterium</taxon>
    </lineage>
</organism>
<evidence type="ECO:0000313" key="2">
    <source>
        <dbReference type="EMBL" id="EKX90304.1"/>
    </source>
</evidence>
<proteinExistence type="predicted"/>
<dbReference type="AlphaFoldDB" id="L1MHA7"/>
<dbReference type="EMBL" id="AMEM01000018">
    <property type="protein sequence ID" value="EKX90304.1"/>
    <property type="molecule type" value="Genomic_DNA"/>
</dbReference>
<comment type="caution">
    <text evidence="2">The sequence shown here is derived from an EMBL/GenBank/DDBJ whole genome shotgun (WGS) entry which is preliminary data.</text>
</comment>
<dbReference type="InterPro" id="IPR001509">
    <property type="entry name" value="Epimerase_deHydtase"/>
</dbReference>
<protein>
    <recommendedName>
        <fullName evidence="1">NAD-dependent epimerase/dehydratase domain-containing protein</fullName>
    </recommendedName>
</protein>
<feature type="domain" description="NAD-dependent epimerase/dehydratase" evidence="1">
    <location>
        <begin position="3"/>
        <end position="62"/>
    </location>
</feature>
<name>L1MHA7_9CORY</name>
<evidence type="ECO:0000259" key="1">
    <source>
        <dbReference type="Pfam" id="PF01370"/>
    </source>
</evidence>